<keyword evidence="2" id="KW-1185">Reference proteome</keyword>
<reference evidence="1 2" key="1">
    <citation type="submission" date="2011-12" db="EMBL/GenBank/DDBJ databases">
        <title>Whole genome shotgun sequence of Arthrobacter globiformis NBRC 12137.</title>
        <authorList>
            <person name="Miyazawa S."/>
            <person name="Hosoyama A."/>
            <person name="Tsuchikane K."/>
            <person name="Katsumata H."/>
            <person name="Yamazaki S."/>
            <person name="Fujita N."/>
        </authorList>
    </citation>
    <scope>NUCLEOTIDE SEQUENCE [LARGE SCALE GENOMIC DNA]</scope>
    <source>
        <strain evidence="1 2">NBRC 12137</strain>
    </source>
</reference>
<comment type="caution">
    <text evidence="1">The sequence shown here is derived from an EMBL/GenBank/DDBJ whole genome shotgun (WGS) entry which is preliminary data.</text>
</comment>
<evidence type="ECO:0000313" key="1">
    <source>
        <dbReference type="EMBL" id="GAB14965.1"/>
    </source>
</evidence>
<dbReference type="Proteomes" id="UP000003828">
    <property type="component" value="Unassembled WGS sequence"/>
</dbReference>
<proteinExistence type="predicted"/>
<dbReference type="InterPro" id="IPR039261">
    <property type="entry name" value="FNR_nucleotide-bd"/>
</dbReference>
<organism evidence="1 2">
    <name type="scientific">Arthrobacter globiformis (strain ATCC 8010 / DSM 20124 / JCM 1332 / NBRC 12137 / NCIMB 8907 / NRRL B-2979 / 168)</name>
    <dbReference type="NCBI Taxonomy" id="1077972"/>
    <lineage>
        <taxon>Bacteria</taxon>
        <taxon>Bacillati</taxon>
        <taxon>Actinomycetota</taxon>
        <taxon>Actinomycetes</taxon>
        <taxon>Micrococcales</taxon>
        <taxon>Micrococcaceae</taxon>
        <taxon>Arthrobacter</taxon>
    </lineage>
</organism>
<dbReference type="STRING" id="1077972.ARGLB_080_00290"/>
<name>H0QQ64_ARTG1</name>
<dbReference type="EMBL" id="BAEG01000080">
    <property type="protein sequence ID" value="GAB14965.1"/>
    <property type="molecule type" value="Genomic_DNA"/>
</dbReference>
<dbReference type="RefSeq" id="WP_003804015.1">
    <property type="nucleotide sequence ID" value="NZ_BAEG01000080.1"/>
</dbReference>
<protein>
    <submittedName>
        <fullName evidence="1">Uncharacterized protein</fullName>
    </submittedName>
</protein>
<sequence>MDATLYLETPARQGRMGVGMAPEVRETCERIYQEATGASEAEADAWMDEVERTHGRYVADIFT</sequence>
<dbReference type="OrthoDB" id="7376058at2"/>
<accession>H0QQ64</accession>
<dbReference type="Gene3D" id="3.40.50.80">
    <property type="entry name" value="Nucleotide-binding domain of ferredoxin-NADP reductase (FNR) module"/>
    <property type="match status" value="1"/>
</dbReference>
<dbReference type="AlphaFoldDB" id="H0QQ64"/>
<gene>
    <name evidence="1" type="ORF">ARGLB_080_00290</name>
</gene>
<evidence type="ECO:0000313" key="2">
    <source>
        <dbReference type="Proteomes" id="UP000003828"/>
    </source>
</evidence>